<proteinExistence type="predicted"/>
<comment type="caution">
    <text evidence="1">The sequence shown here is derived from an EMBL/GenBank/DDBJ whole genome shotgun (WGS) entry which is preliminary data.</text>
</comment>
<organism evidence="1 2">
    <name type="scientific">Winogradskya consettensis</name>
    <dbReference type="NCBI Taxonomy" id="113560"/>
    <lineage>
        <taxon>Bacteria</taxon>
        <taxon>Bacillati</taxon>
        <taxon>Actinomycetota</taxon>
        <taxon>Actinomycetes</taxon>
        <taxon>Micromonosporales</taxon>
        <taxon>Micromonosporaceae</taxon>
        <taxon>Winogradskya</taxon>
    </lineage>
</organism>
<evidence type="ECO:0000313" key="1">
    <source>
        <dbReference type="EMBL" id="GIM82204.1"/>
    </source>
</evidence>
<accession>A0A919T098</accession>
<dbReference type="Proteomes" id="UP000680865">
    <property type="component" value="Unassembled WGS sequence"/>
</dbReference>
<reference evidence="1" key="1">
    <citation type="submission" date="2021-03" db="EMBL/GenBank/DDBJ databases">
        <title>Whole genome shotgun sequence of Actinoplanes consettensis NBRC 14913.</title>
        <authorList>
            <person name="Komaki H."/>
            <person name="Tamura T."/>
        </authorList>
    </citation>
    <scope>NUCLEOTIDE SEQUENCE</scope>
    <source>
        <strain evidence="1">NBRC 14913</strain>
    </source>
</reference>
<dbReference type="AlphaFoldDB" id="A0A919T098"/>
<evidence type="ECO:0000313" key="2">
    <source>
        <dbReference type="Proteomes" id="UP000680865"/>
    </source>
</evidence>
<keyword evidence="2" id="KW-1185">Reference proteome</keyword>
<dbReference type="EMBL" id="BOQP01000050">
    <property type="protein sequence ID" value="GIM82204.1"/>
    <property type="molecule type" value="Genomic_DNA"/>
</dbReference>
<sequence>MPHPVSVRVTVDDGFRVFGFRRDQILPGQPDRHRATGPQQHLAAVAHDAVEPRTGSFRVTQVADADHRDDRRVLAGVLGVGRAAEQPDRNSAHPRVVPGVEGREALQLTPLSGPDQLGVVGQCAEGLRT</sequence>
<name>A0A919T098_9ACTN</name>
<protein>
    <submittedName>
        <fullName evidence="1">Uncharacterized protein</fullName>
    </submittedName>
</protein>
<gene>
    <name evidence="1" type="ORF">Aco04nite_80410</name>
</gene>